<keyword evidence="2" id="KW-0326">Glycosidase</keyword>
<proteinExistence type="predicted"/>
<evidence type="ECO:0000313" key="4">
    <source>
        <dbReference type="EMBL" id="KMU76006.1"/>
    </source>
</evidence>
<name>A0A0J8QU64_COCIT</name>
<dbReference type="Pfam" id="PF22666">
    <property type="entry name" value="Glyco_hydro_2_N2"/>
    <property type="match status" value="1"/>
</dbReference>
<dbReference type="EMBL" id="DS268388">
    <property type="protein sequence ID" value="KMU76006.1"/>
    <property type="molecule type" value="Genomic_DNA"/>
</dbReference>
<reference evidence="5" key="1">
    <citation type="journal article" date="2010" name="Genome Res.">
        <title>Population genomic sequencing of Coccidioides fungi reveals recent hybridization and transposon control.</title>
        <authorList>
            <person name="Neafsey D.E."/>
            <person name="Barker B.M."/>
            <person name="Sharpton T.J."/>
            <person name="Stajich J.E."/>
            <person name="Park D.J."/>
            <person name="Whiston E."/>
            <person name="Hung C.-Y."/>
            <person name="McMahan C."/>
            <person name="White J."/>
            <person name="Sykes S."/>
            <person name="Heiman D."/>
            <person name="Young S."/>
            <person name="Zeng Q."/>
            <person name="Abouelleil A."/>
            <person name="Aftuck L."/>
            <person name="Bessette D."/>
            <person name="Brown A."/>
            <person name="FitzGerald M."/>
            <person name="Lui A."/>
            <person name="Macdonald J.P."/>
            <person name="Priest M."/>
            <person name="Orbach M.J."/>
            <person name="Galgiani J.N."/>
            <person name="Kirkland T.N."/>
            <person name="Cole G.T."/>
            <person name="Birren B.W."/>
            <person name="Henn M.R."/>
            <person name="Taylor J.W."/>
            <person name="Rounsley S.D."/>
        </authorList>
    </citation>
    <scope>NUCLEOTIDE SEQUENCE [LARGE SCALE GENOMIC DNA]</scope>
    <source>
        <strain evidence="5">RMSCC 3703</strain>
    </source>
</reference>
<sequence length="143" mass="16201">MQHGIIEDPFVGKNEDKVQWVGEKAWVYRTTFPTPLGLNTAIKAVLAFDGLDTYATVNLNGKTILMTENMFVPERVDVTEILEPRNGENTLEITFESAFEIGKRFQERHPEHIWGCWNGDPSRCAVRKAQYHYVRGGIGGQCS</sequence>
<accession>A0A0J8QU64</accession>
<dbReference type="GO" id="GO:0004567">
    <property type="term" value="F:beta-mannosidase activity"/>
    <property type="evidence" value="ECO:0007669"/>
    <property type="project" value="TreeGrafter"/>
</dbReference>
<dbReference type="Gene3D" id="2.60.120.260">
    <property type="entry name" value="Galactose-binding domain-like"/>
    <property type="match status" value="1"/>
</dbReference>
<dbReference type="SUPFAM" id="SSF49785">
    <property type="entry name" value="Galactose-binding domain-like"/>
    <property type="match status" value="1"/>
</dbReference>
<gene>
    <name evidence="4" type="ORF">CISG_10384</name>
</gene>
<evidence type="ECO:0000313" key="5">
    <source>
        <dbReference type="Proteomes" id="UP000054559"/>
    </source>
</evidence>
<dbReference type="PANTHER" id="PTHR43730">
    <property type="entry name" value="BETA-MANNOSIDASE"/>
    <property type="match status" value="1"/>
</dbReference>
<evidence type="ECO:0000256" key="2">
    <source>
        <dbReference type="ARBA" id="ARBA00023295"/>
    </source>
</evidence>
<feature type="domain" description="Beta-mannosidase-like galactose-binding" evidence="3">
    <location>
        <begin position="1"/>
        <end position="133"/>
    </location>
</feature>
<organism evidence="4 5">
    <name type="scientific">Coccidioides immitis RMSCC 3703</name>
    <dbReference type="NCBI Taxonomy" id="454286"/>
    <lineage>
        <taxon>Eukaryota</taxon>
        <taxon>Fungi</taxon>
        <taxon>Dikarya</taxon>
        <taxon>Ascomycota</taxon>
        <taxon>Pezizomycotina</taxon>
        <taxon>Eurotiomycetes</taxon>
        <taxon>Eurotiomycetidae</taxon>
        <taxon>Onygenales</taxon>
        <taxon>Onygenaceae</taxon>
        <taxon>Coccidioides</taxon>
    </lineage>
</organism>
<dbReference type="InterPro" id="IPR054593">
    <property type="entry name" value="Beta-mannosidase-like_N2"/>
</dbReference>
<keyword evidence="1" id="KW-0378">Hydrolase</keyword>
<dbReference type="OrthoDB" id="2866996at2759"/>
<evidence type="ECO:0000259" key="3">
    <source>
        <dbReference type="Pfam" id="PF22666"/>
    </source>
</evidence>
<dbReference type="InterPro" id="IPR050887">
    <property type="entry name" value="Beta-mannosidase_GH2"/>
</dbReference>
<dbReference type="STRING" id="454286.A0A0J8QU64"/>
<dbReference type="PANTHER" id="PTHR43730:SF1">
    <property type="entry name" value="BETA-MANNOSIDASE"/>
    <property type="match status" value="1"/>
</dbReference>
<dbReference type="GO" id="GO:0006516">
    <property type="term" value="P:glycoprotein catabolic process"/>
    <property type="evidence" value="ECO:0007669"/>
    <property type="project" value="TreeGrafter"/>
</dbReference>
<dbReference type="AlphaFoldDB" id="A0A0J8QU64"/>
<evidence type="ECO:0000256" key="1">
    <source>
        <dbReference type="ARBA" id="ARBA00022801"/>
    </source>
</evidence>
<dbReference type="Proteomes" id="UP000054559">
    <property type="component" value="Unassembled WGS sequence"/>
</dbReference>
<dbReference type="InterPro" id="IPR008979">
    <property type="entry name" value="Galactose-bd-like_sf"/>
</dbReference>
<protein>
    <submittedName>
        <fullName evidence="4">Beta-mannosidase</fullName>
    </submittedName>
</protein>